<evidence type="ECO:0000313" key="3">
    <source>
        <dbReference type="Proteomes" id="UP000001683"/>
    </source>
</evidence>
<dbReference type="Gene3D" id="3.50.50.60">
    <property type="entry name" value="FAD/NAD(P)-binding domain"/>
    <property type="match status" value="2"/>
</dbReference>
<organism evidence="2 3">
    <name type="scientific">Natranaerobius thermophilus (strain ATCC BAA-1301 / DSM 18059 / JW/NM-WN-LF)</name>
    <dbReference type="NCBI Taxonomy" id="457570"/>
    <lineage>
        <taxon>Bacteria</taxon>
        <taxon>Bacillati</taxon>
        <taxon>Bacillota</taxon>
        <taxon>Clostridia</taxon>
        <taxon>Natranaerobiales</taxon>
        <taxon>Natranaerobiaceae</taxon>
        <taxon>Natranaerobius</taxon>
    </lineage>
</organism>
<protein>
    <submittedName>
        <fullName evidence="2">FAD dependent dehydrogenase</fullName>
    </submittedName>
</protein>
<dbReference type="OrthoDB" id="25353at2"/>
<gene>
    <name evidence="2" type="ordered locus">Nther_0688</name>
</gene>
<dbReference type="AlphaFoldDB" id="B2A787"/>
<dbReference type="InParanoid" id="B2A787"/>
<dbReference type="SUPFAM" id="SSF51905">
    <property type="entry name" value="FAD/NAD(P)-binding domain"/>
    <property type="match status" value="1"/>
</dbReference>
<evidence type="ECO:0000313" key="2">
    <source>
        <dbReference type="EMBL" id="ACB84281.1"/>
    </source>
</evidence>
<sequence length="364" mass="40630">MKIAILGGGLAGLSAANVLEKYGVIPTVFETKQSLTDYSPRAQTLISVFVRPIQDSISHLSEEHGLYINPKTNITELVFHSKRETAVVRGHLGYITIRGDHPSSLESQLGYNLLDTEIVNNSSFTMADLEHEFDKVIIATGDPNQVDQIKIPGNYKEIYYKDALISGEFNKNRIHIFQNHNIAPKSFGYLVPLNDSLANLKISFPIGYLNKYLAKGTISTGWQYFLQLLYNKFPGISLVEVKEFSRIVNYASTGAKGRIGNYLLTGNCLGSVMPMLGYDQFFAISSGVHAAKSVINQKNYDSLISPLMRQLTKLQTIYQGMSALDNRDFDNMVKTLNTRAGGIFFNSKYDILKVLEGLLYPMIK</sequence>
<dbReference type="Proteomes" id="UP000001683">
    <property type="component" value="Chromosome"/>
</dbReference>
<dbReference type="STRING" id="457570.Nther_0688"/>
<dbReference type="InterPro" id="IPR036188">
    <property type="entry name" value="FAD/NAD-bd_sf"/>
</dbReference>
<dbReference type="HOGENOM" id="CLU_066400_0_0_9"/>
<dbReference type="eggNOG" id="COG0644">
    <property type="taxonomic scope" value="Bacteria"/>
</dbReference>
<dbReference type="InterPro" id="IPR002938">
    <property type="entry name" value="FAD-bd"/>
</dbReference>
<dbReference type="EMBL" id="CP001034">
    <property type="protein sequence ID" value="ACB84281.1"/>
    <property type="molecule type" value="Genomic_DNA"/>
</dbReference>
<keyword evidence="3" id="KW-1185">Reference proteome</keyword>
<dbReference type="GO" id="GO:0071949">
    <property type="term" value="F:FAD binding"/>
    <property type="evidence" value="ECO:0007669"/>
    <property type="project" value="InterPro"/>
</dbReference>
<evidence type="ECO:0000259" key="1">
    <source>
        <dbReference type="Pfam" id="PF01494"/>
    </source>
</evidence>
<name>B2A787_NATTJ</name>
<dbReference type="RefSeq" id="WP_012447165.1">
    <property type="nucleotide sequence ID" value="NC_010718.1"/>
</dbReference>
<dbReference type="KEGG" id="nth:Nther_0688"/>
<reference evidence="2 3" key="2">
    <citation type="journal article" date="2011" name="J. Bacteriol.">
        <title>Complete genome sequence of the anaerobic, halophilic alkalithermophile Natranaerobius thermophilus JW/NM-WN-LF.</title>
        <authorList>
            <person name="Zhao B."/>
            <person name="Mesbah N.M."/>
            <person name="Dalin E."/>
            <person name="Goodwin L."/>
            <person name="Nolan M."/>
            <person name="Pitluck S."/>
            <person name="Chertkov O."/>
            <person name="Brettin T.S."/>
            <person name="Han J."/>
            <person name="Larimer F.W."/>
            <person name="Land M.L."/>
            <person name="Hauser L."/>
            <person name="Kyrpides N."/>
            <person name="Wiegel J."/>
        </authorList>
    </citation>
    <scope>NUCLEOTIDE SEQUENCE [LARGE SCALE GENOMIC DNA]</scope>
    <source>
        <strain evidence="3">ATCC BAA-1301 / DSM 18059 / JW/NM-WN-LF</strain>
    </source>
</reference>
<accession>B2A787</accession>
<dbReference type="Pfam" id="PF01494">
    <property type="entry name" value="FAD_binding_3"/>
    <property type="match status" value="1"/>
</dbReference>
<reference evidence="2 3" key="1">
    <citation type="submission" date="2008-04" db="EMBL/GenBank/DDBJ databases">
        <title>Complete sequence of chromosome of Natranaerobius thermophilus JW/NM-WN-LF.</title>
        <authorList>
            <consortium name="US DOE Joint Genome Institute"/>
            <person name="Copeland A."/>
            <person name="Lucas S."/>
            <person name="Lapidus A."/>
            <person name="Glavina del Rio T."/>
            <person name="Dalin E."/>
            <person name="Tice H."/>
            <person name="Bruce D."/>
            <person name="Goodwin L."/>
            <person name="Pitluck S."/>
            <person name="Chertkov O."/>
            <person name="Brettin T."/>
            <person name="Detter J.C."/>
            <person name="Han C."/>
            <person name="Kuske C.R."/>
            <person name="Schmutz J."/>
            <person name="Larimer F."/>
            <person name="Land M."/>
            <person name="Hauser L."/>
            <person name="Kyrpides N."/>
            <person name="Lykidis A."/>
            <person name="Mesbah N.M."/>
            <person name="Wiegel J."/>
        </authorList>
    </citation>
    <scope>NUCLEOTIDE SEQUENCE [LARGE SCALE GENOMIC DNA]</scope>
    <source>
        <strain evidence="3">ATCC BAA-1301 / DSM 18059 / JW/NM-WN-LF</strain>
    </source>
</reference>
<feature type="domain" description="FAD-binding" evidence="1">
    <location>
        <begin position="2"/>
        <end position="45"/>
    </location>
</feature>
<proteinExistence type="predicted"/>